<feature type="compositionally biased region" description="Low complexity" evidence="1">
    <location>
        <begin position="674"/>
        <end position="687"/>
    </location>
</feature>
<feature type="compositionally biased region" description="Basic residues" evidence="1">
    <location>
        <begin position="720"/>
        <end position="738"/>
    </location>
</feature>
<feature type="compositionally biased region" description="Low complexity" evidence="1">
    <location>
        <begin position="278"/>
        <end position="288"/>
    </location>
</feature>
<feature type="region of interest" description="Disordered" evidence="1">
    <location>
        <begin position="769"/>
        <end position="804"/>
    </location>
</feature>
<feature type="transmembrane region" description="Helical" evidence="2">
    <location>
        <begin position="84"/>
        <end position="108"/>
    </location>
</feature>
<dbReference type="Proteomes" id="UP000269396">
    <property type="component" value="Unassembled WGS sequence"/>
</dbReference>
<dbReference type="STRING" id="31246.A0A183PEZ4"/>
<feature type="compositionally biased region" description="Basic residues" evidence="1">
    <location>
        <begin position="769"/>
        <end position="786"/>
    </location>
</feature>
<feature type="compositionally biased region" description="Basic and acidic residues" evidence="1">
    <location>
        <begin position="945"/>
        <end position="954"/>
    </location>
</feature>
<protein>
    <submittedName>
        <fullName evidence="3">Uncharacterized protein</fullName>
    </submittedName>
</protein>
<feature type="region of interest" description="Disordered" evidence="1">
    <location>
        <begin position="821"/>
        <end position="909"/>
    </location>
</feature>
<evidence type="ECO:0000313" key="4">
    <source>
        <dbReference type="Proteomes" id="UP000269396"/>
    </source>
</evidence>
<feature type="compositionally biased region" description="Polar residues" evidence="1">
    <location>
        <begin position="219"/>
        <end position="230"/>
    </location>
</feature>
<keyword evidence="4" id="KW-1185">Reference proteome</keyword>
<sequence length="1018" mass="113937">MNPLSSEVIHWIWDYLEQMQKSYGNSRHFQLKRFSMLCFSSSVYSHLSHVFSSVGSVCVCVERELESHNNNNNGENYKAPLNTLYLVCILGVVVGGIFLFLAIFMFIYRRRGRPSIFNKSYYNNHNHRKFCAFSRNGCRRRRCCKINQRNNDLLSPRSTKHNGGSLRLFNTIDSNSTECQELQSSMYDRSTVGVGGSSCSSHDKSGYDRHSRLHHDYCTISSSNNRNGGNQDEECSRRVRSRTDNSRNRDLECRNHRHHHHHSEHNNESKHRRRQHNRNGGSSSSNSHGVKDKEELSRKKKLDRKHKSSSRTSAPGSSDIKLLDSIEGQYGINFSDTELTYKHSNNNNDDYHNHEELNNSMDRIIKFGSMPSYKEDKIKQLKRTADTLPPFKLLKNVQSISTSENTVYLTDSTDITVNLPNSDLNIPICGTYTSSLIEPIVVNNNNSNKHNINQTSTLCGSVSVTSPPITTITAITSLISSSSSTVPPLFPFYSTAYSKSVSPMTYLPTDDLTTQTTISNSNQNSLLLHNVTTAALVGAGRAGANAAAAVAAAAAANPTAAEVTTTTTTTFISTGTLDVMSSSNNDMLIDTCPTTVSPADTSKDAMNDLLDMVRSRRTNVPTNIAVLGHHNIEIKPLYQSRSYNQESTQFNIIMENSWRQPEKGILKNKNEGGSYNVNNSSSANTSTNRRHHRRSSSSINHKKHHHHRHRSPSSSAATGSHHRSRHKHSKSSRHHHTTHNTMDNNDAGIMKRNDSFSDCSCHLHENEKKLRKHQNHHHNHSRRLSRRGNNIVTSRSNSVNDGSSHLEFCTALNDINGNDDRSLSGSSSLSSHGLEFLSSHSSSSSSSSLSRTLATSSSSSSSSSSSTSSFTDLNSHCHHHHQLRRHHSHSNPHCHKDHDNNDDVQSLSSSFTSSTTSTCSTALEVNVIKCNNSQQHQQNGLINKDSTDPITTDHNRSKRFDIINNKSNRSNQQLKKNYDYCSENYQTIQCINNDNSIGTDPINIEREVCLFVLININN</sequence>
<dbReference type="AlphaFoldDB" id="A0A183PEZ4"/>
<organism evidence="3 4">
    <name type="scientific">Schistosoma mattheei</name>
    <dbReference type="NCBI Taxonomy" id="31246"/>
    <lineage>
        <taxon>Eukaryota</taxon>
        <taxon>Metazoa</taxon>
        <taxon>Spiralia</taxon>
        <taxon>Lophotrochozoa</taxon>
        <taxon>Platyhelminthes</taxon>
        <taxon>Trematoda</taxon>
        <taxon>Digenea</taxon>
        <taxon>Strigeidida</taxon>
        <taxon>Schistosomatoidea</taxon>
        <taxon>Schistosomatidae</taxon>
        <taxon>Schistosoma</taxon>
    </lineage>
</organism>
<evidence type="ECO:0000256" key="2">
    <source>
        <dbReference type="SAM" id="Phobius"/>
    </source>
</evidence>
<keyword evidence="2" id="KW-1133">Transmembrane helix</keyword>
<feature type="compositionally biased region" description="Basic residues" evidence="1">
    <location>
        <begin position="688"/>
        <end position="711"/>
    </location>
</feature>
<accession>A0A183PEZ4</accession>
<gene>
    <name evidence="3" type="ORF">SMTD_LOCUS12930</name>
</gene>
<feature type="compositionally biased region" description="Basic and acidic residues" evidence="1">
    <location>
        <begin position="234"/>
        <end position="254"/>
    </location>
</feature>
<feature type="compositionally biased region" description="Polar residues" evidence="1">
    <location>
        <begin position="788"/>
        <end position="803"/>
    </location>
</feature>
<dbReference type="EMBL" id="UZAL01032959">
    <property type="protein sequence ID" value="VDP62251.1"/>
    <property type="molecule type" value="Genomic_DNA"/>
</dbReference>
<feature type="region of interest" description="Disordered" evidence="1">
    <location>
        <begin position="935"/>
        <end position="954"/>
    </location>
</feature>
<reference evidence="3 4" key="1">
    <citation type="submission" date="2018-11" db="EMBL/GenBank/DDBJ databases">
        <authorList>
            <consortium name="Pathogen Informatics"/>
        </authorList>
    </citation>
    <scope>NUCLEOTIDE SEQUENCE [LARGE SCALE GENOMIC DNA]</scope>
    <source>
        <strain>Denwood</strain>
        <strain evidence="4">Zambia</strain>
    </source>
</reference>
<feature type="compositionally biased region" description="Low complexity" evidence="1">
    <location>
        <begin position="823"/>
        <end position="871"/>
    </location>
</feature>
<keyword evidence="2" id="KW-0472">Membrane</keyword>
<feature type="region of interest" description="Disordered" evidence="1">
    <location>
        <begin position="218"/>
        <end position="320"/>
    </location>
</feature>
<feature type="compositionally biased region" description="Basic residues" evidence="1">
    <location>
        <begin position="298"/>
        <end position="309"/>
    </location>
</feature>
<keyword evidence="2" id="KW-0812">Transmembrane</keyword>
<evidence type="ECO:0000313" key="3">
    <source>
        <dbReference type="EMBL" id="VDP62251.1"/>
    </source>
</evidence>
<feature type="region of interest" description="Disordered" evidence="1">
    <location>
        <begin position="664"/>
        <end position="749"/>
    </location>
</feature>
<name>A0A183PEZ4_9TREM</name>
<feature type="compositionally biased region" description="Basic residues" evidence="1">
    <location>
        <begin position="876"/>
        <end position="893"/>
    </location>
</feature>
<proteinExistence type="predicted"/>
<evidence type="ECO:0000256" key="1">
    <source>
        <dbReference type="SAM" id="MobiDB-lite"/>
    </source>
</evidence>